<dbReference type="EMBL" id="JABCIY010000003">
    <property type="protein sequence ID" value="KAF7198218.1"/>
    <property type="molecule type" value="Genomic_DNA"/>
</dbReference>
<name>A0A8H6RWM9_9PEZI</name>
<proteinExistence type="predicted"/>
<sequence>MVESVLYKGMNGRSVAEWTRLQITDSRSFQIRPHSLYINHNPSVKMHFTKVFLPILAAVVVSVEGCAKYSSCKCHDKNTGLQNDWATKGACEQYAFDNGKKVVYSDLPHHQCSPDADDGDKLDNCLWNLKCRRMGEQFYQYCWGKEGPFDKR</sequence>
<evidence type="ECO:0000313" key="1">
    <source>
        <dbReference type="EMBL" id="KAF7198218.1"/>
    </source>
</evidence>
<organism evidence="1 2">
    <name type="scientific">Pseudocercospora fuligena</name>
    <dbReference type="NCBI Taxonomy" id="685502"/>
    <lineage>
        <taxon>Eukaryota</taxon>
        <taxon>Fungi</taxon>
        <taxon>Dikarya</taxon>
        <taxon>Ascomycota</taxon>
        <taxon>Pezizomycotina</taxon>
        <taxon>Dothideomycetes</taxon>
        <taxon>Dothideomycetidae</taxon>
        <taxon>Mycosphaerellales</taxon>
        <taxon>Mycosphaerellaceae</taxon>
        <taxon>Pseudocercospora</taxon>
    </lineage>
</organism>
<evidence type="ECO:0000313" key="2">
    <source>
        <dbReference type="Proteomes" id="UP000660729"/>
    </source>
</evidence>
<accession>A0A8H6RWM9</accession>
<reference evidence="1" key="1">
    <citation type="submission" date="2020-04" db="EMBL/GenBank/DDBJ databases">
        <title>Draft genome resource of the tomato pathogen Pseudocercospora fuligena.</title>
        <authorList>
            <person name="Zaccaron A."/>
        </authorList>
    </citation>
    <scope>NUCLEOTIDE SEQUENCE</scope>
    <source>
        <strain evidence="1">PF001</strain>
    </source>
</reference>
<dbReference type="OrthoDB" id="3648809at2759"/>
<dbReference type="Proteomes" id="UP000660729">
    <property type="component" value="Unassembled WGS sequence"/>
</dbReference>
<dbReference type="AlphaFoldDB" id="A0A8H6RWM9"/>
<keyword evidence="2" id="KW-1185">Reference proteome</keyword>
<comment type="caution">
    <text evidence="1">The sequence shown here is derived from an EMBL/GenBank/DDBJ whole genome shotgun (WGS) entry which is preliminary data.</text>
</comment>
<protein>
    <submittedName>
        <fullName evidence="1">Uncharacterized protein</fullName>
    </submittedName>
</protein>
<gene>
    <name evidence="1" type="ORF">HII31_00574</name>
</gene>